<dbReference type="PIRSF" id="PIRSF000429">
    <property type="entry name" value="Ac-CoA_Ac_transf"/>
    <property type="match status" value="1"/>
</dbReference>
<dbReference type="RefSeq" id="WP_095445505.1">
    <property type="nucleotide sequence ID" value="NZ_CP022603.1"/>
</dbReference>
<evidence type="ECO:0000313" key="2">
    <source>
        <dbReference type="EMBL" id="ASV84878.1"/>
    </source>
</evidence>
<organism evidence="2 3">
    <name type="scientific">Ochrobactrum quorumnocens</name>
    <dbReference type="NCBI Taxonomy" id="271865"/>
    <lineage>
        <taxon>Bacteria</taxon>
        <taxon>Pseudomonadati</taxon>
        <taxon>Pseudomonadota</taxon>
        <taxon>Alphaproteobacteria</taxon>
        <taxon>Hyphomicrobiales</taxon>
        <taxon>Brucellaceae</taxon>
        <taxon>Brucella/Ochrobactrum group</taxon>
        <taxon>Ochrobactrum</taxon>
    </lineage>
</organism>
<name>A0A248UDW4_9HYPH</name>
<dbReference type="EMBL" id="CP022603">
    <property type="protein sequence ID" value="ASV84878.1"/>
    <property type="molecule type" value="Genomic_DNA"/>
</dbReference>
<dbReference type="SUPFAM" id="SSF53901">
    <property type="entry name" value="Thiolase-like"/>
    <property type="match status" value="1"/>
</dbReference>
<dbReference type="GO" id="GO:0003988">
    <property type="term" value="F:acetyl-CoA C-acyltransferase activity"/>
    <property type="evidence" value="ECO:0007669"/>
    <property type="project" value="UniProtKB-ARBA"/>
</dbReference>
<dbReference type="PANTHER" id="PTHR42870:SF1">
    <property type="entry name" value="NON-SPECIFIC LIPID-TRANSFER PROTEIN-LIKE 2"/>
    <property type="match status" value="1"/>
</dbReference>
<protein>
    <submittedName>
        <fullName evidence="2">Putative non-specific lipid carrier-like protein</fullName>
    </submittedName>
</protein>
<evidence type="ECO:0000259" key="1">
    <source>
        <dbReference type="Pfam" id="PF22691"/>
    </source>
</evidence>
<dbReference type="OrthoDB" id="9790314at2"/>
<dbReference type="InterPro" id="IPR002155">
    <property type="entry name" value="Thiolase"/>
</dbReference>
<dbReference type="Gene3D" id="3.40.47.10">
    <property type="match status" value="1"/>
</dbReference>
<dbReference type="InterPro" id="IPR016039">
    <property type="entry name" value="Thiolase-like"/>
</dbReference>
<dbReference type="Proteomes" id="UP000215256">
    <property type="component" value="Chromosome 2"/>
</dbReference>
<evidence type="ECO:0000313" key="3">
    <source>
        <dbReference type="Proteomes" id="UP000215256"/>
    </source>
</evidence>
<gene>
    <name evidence="2" type="ORF">CES85_5682</name>
</gene>
<dbReference type="AlphaFoldDB" id="A0A248UDW4"/>
<dbReference type="KEGG" id="och:CES85_5682"/>
<dbReference type="CDD" id="cd00829">
    <property type="entry name" value="SCP-x_thiolase"/>
    <property type="match status" value="1"/>
</dbReference>
<proteinExistence type="predicted"/>
<sequence length="395" mass="42187">MAKHDRKAAFVGIGELESGRFADRTFMGDLTDVALLALKNAGLTPLDVDVILFGAPMFSSDAQADLIFSRFAEEFGVLGNLTTNMLVHSGGSTSDNLARVASNFIESGEAETVLVLQAERWATLPVEEMVEMLTHNGIPREWEKPAGLSFNAIGGLLMQRYMHESKSTPEEMAGVTVALREWGNLNPNGAWRDKKLTVEKVLSSRMVADPLHSFECPMMADGGVGFVMTTSERARELKRPVVEIVGGGGSVTHFSIGQERGLGTLGWPKAAERAFAKVRWNAADADFAQVYDSYPSVLTVGLEGLGLAPKGQAARMFANKEFSPGGRFPVNTNGGLIGAGHIGIGGGLALLVEGVRQLMHEAPPERQIKGAERGIVGGTGGSYSDAQVLLMERVA</sequence>
<reference evidence="2 3" key="1">
    <citation type="submission" date="2017-07" db="EMBL/GenBank/DDBJ databases">
        <title>Phylogenetic study on the rhizospheric bacterium Ochrobactrum sp. A44.</title>
        <authorList>
            <person name="Krzyzanowska D.M."/>
            <person name="Ossowicki A."/>
            <person name="Rajewska M."/>
            <person name="Maciag T."/>
            <person name="Kaczynski Z."/>
            <person name="Czerwicka M."/>
            <person name="Jafra S."/>
        </authorList>
    </citation>
    <scope>NUCLEOTIDE SEQUENCE [LARGE SCALE GENOMIC DNA]</scope>
    <source>
        <strain evidence="2 3">A44</strain>
    </source>
</reference>
<dbReference type="Pfam" id="PF22691">
    <property type="entry name" value="Thiolase_C_1"/>
    <property type="match status" value="1"/>
</dbReference>
<dbReference type="InterPro" id="IPR055140">
    <property type="entry name" value="Thiolase_C_2"/>
</dbReference>
<feature type="domain" description="Thiolase C-terminal" evidence="1">
    <location>
        <begin position="248"/>
        <end position="392"/>
    </location>
</feature>
<dbReference type="PANTHER" id="PTHR42870">
    <property type="entry name" value="ACETYL-COA C-ACETYLTRANSFERASE"/>
    <property type="match status" value="1"/>
</dbReference>
<accession>A0A248UDW4</accession>